<reference evidence="2 3" key="1">
    <citation type="submission" date="2020-10" db="EMBL/GenBank/DDBJ databases">
        <title>The Coptis chinensis genome and diversification of protoberbering-type alkaloids.</title>
        <authorList>
            <person name="Wang B."/>
            <person name="Shu S."/>
            <person name="Song C."/>
            <person name="Liu Y."/>
        </authorList>
    </citation>
    <scope>NUCLEOTIDE SEQUENCE [LARGE SCALE GENOMIC DNA]</scope>
    <source>
        <strain evidence="2">HL-2020</strain>
        <tissue evidence="2">Leaf</tissue>
    </source>
</reference>
<dbReference type="EMBL" id="JADFTS010000004">
    <property type="protein sequence ID" value="KAF9611036.1"/>
    <property type="molecule type" value="Genomic_DNA"/>
</dbReference>
<evidence type="ECO:0000256" key="1">
    <source>
        <dbReference type="SAM" id="MobiDB-lite"/>
    </source>
</evidence>
<comment type="caution">
    <text evidence="2">The sequence shown here is derived from an EMBL/GenBank/DDBJ whole genome shotgun (WGS) entry which is preliminary data.</text>
</comment>
<protein>
    <submittedName>
        <fullName evidence="2">Uncharacterized protein</fullName>
    </submittedName>
</protein>
<name>A0A835M531_9MAGN</name>
<dbReference type="AlphaFoldDB" id="A0A835M531"/>
<feature type="region of interest" description="Disordered" evidence="1">
    <location>
        <begin position="32"/>
        <end position="65"/>
    </location>
</feature>
<proteinExistence type="predicted"/>
<accession>A0A835M531</accession>
<evidence type="ECO:0000313" key="2">
    <source>
        <dbReference type="EMBL" id="KAF9611036.1"/>
    </source>
</evidence>
<feature type="compositionally biased region" description="Basic and acidic residues" evidence="1">
    <location>
        <begin position="36"/>
        <end position="56"/>
    </location>
</feature>
<gene>
    <name evidence="2" type="ORF">IFM89_026387</name>
</gene>
<dbReference type="Proteomes" id="UP000631114">
    <property type="component" value="Unassembled WGS sequence"/>
</dbReference>
<keyword evidence="3" id="KW-1185">Reference proteome</keyword>
<evidence type="ECO:0000313" key="3">
    <source>
        <dbReference type="Proteomes" id="UP000631114"/>
    </source>
</evidence>
<sequence>MGENEKFLELLLRIVKREIEIEVRSRCQDGDWSLNDGKRVNSEDDRRGVLDPRENPLFDDEDGDGLLYKEEGAEEELEIELNEDEPAFLHGQTRYSIDMSPVKILKNPEGL</sequence>
<organism evidence="2 3">
    <name type="scientific">Coptis chinensis</name>
    <dbReference type="NCBI Taxonomy" id="261450"/>
    <lineage>
        <taxon>Eukaryota</taxon>
        <taxon>Viridiplantae</taxon>
        <taxon>Streptophyta</taxon>
        <taxon>Embryophyta</taxon>
        <taxon>Tracheophyta</taxon>
        <taxon>Spermatophyta</taxon>
        <taxon>Magnoliopsida</taxon>
        <taxon>Ranunculales</taxon>
        <taxon>Ranunculaceae</taxon>
        <taxon>Coptidoideae</taxon>
        <taxon>Coptis</taxon>
    </lineage>
</organism>
<dbReference type="OrthoDB" id="10253254at2759"/>